<feature type="transmembrane region" description="Helical" evidence="2">
    <location>
        <begin position="234"/>
        <end position="254"/>
    </location>
</feature>
<feature type="transmembrane region" description="Helical" evidence="2">
    <location>
        <begin position="266"/>
        <end position="287"/>
    </location>
</feature>
<sequence length="307" mass="30957">MTTKRKGPPRPSPASRGAGTRRPAATNGAGETDQAPGLNHPGKIDQAPGLNRVDEVDQAAESTGAGGVHEPERAAGATVTGGRGAAGGPGGADSAGRVDKTGGADVAGPDREAGRERPGDVAADGAAASGAGASEAGQEDVAQDSAVEVVLDGAVAEPVRRMSPELERRLNLWITVGGLVVVTLLALVLALIEAFFAPFRLHGTGARIPISLVLAVVTNPLLGWFAFTTTGRRLAALLPAGAWCAVWILAAGRTTEGDLLLTDGNWVGLLTLFAGPLAFAVGIYVSALRQRPANSKPGALAPRSVDG</sequence>
<feature type="compositionally biased region" description="Low complexity" evidence="1">
    <location>
        <begin position="120"/>
        <end position="136"/>
    </location>
</feature>
<feature type="region of interest" description="Disordered" evidence="1">
    <location>
        <begin position="1"/>
        <end position="141"/>
    </location>
</feature>
<gene>
    <name evidence="3" type="ORF">GCM10007977_037560</name>
</gene>
<evidence type="ECO:0000256" key="2">
    <source>
        <dbReference type="SAM" id="Phobius"/>
    </source>
</evidence>
<dbReference type="EMBL" id="BMPI01000016">
    <property type="protein sequence ID" value="GGM32662.1"/>
    <property type="molecule type" value="Genomic_DNA"/>
</dbReference>
<dbReference type="AlphaFoldDB" id="A0A917WVH8"/>
<dbReference type="RefSeq" id="WP_229835421.1">
    <property type="nucleotide sequence ID" value="NZ_BMPI01000016.1"/>
</dbReference>
<keyword evidence="2" id="KW-0812">Transmembrane</keyword>
<accession>A0A917WVH8</accession>
<feature type="transmembrane region" description="Helical" evidence="2">
    <location>
        <begin position="208"/>
        <end position="227"/>
    </location>
</feature>
<comment type="caution">
    <text evidence="3">The sequence shown here is derived from an EMBL/GenBank/DDBJ whole genome shotgun (WGS) entry which is preliminary data.</text>
</comment>
<keyword evidence="2" id="KW-1133">Transmembrane helix</keyword>
<reference evidence="3" key="2">
    <citation type="submission" date="2020-09" db="EMBL/GenBank/DDBJ databases">
        <authorList>
            <person name="Sun Q."/>
            <person name="Ohkuma M."/>
        </authorList>
    </citation>
    <scope>NUCLEOTIDE SEQUENCE</scope>
    <source>
        <strain evidence="3">JCM 19831</strain>
    </source>
</reference>
<name>A0A917WVH8_9ACTN</name>
<feature type="compositionally biased region" description="Gly residues" evidence="1">
    <location>
        <begin position="79"/>
        <end position="93"/>
    </location>
</feature>
<dbReference type="Proteomes" id="UP000642070">
    <property type="component" value="Unassembled WGS sequence"/>
</dbReference>
<feature type="compositionally biased region" description="Basic and acidic residues" evidence="1">
    <location>
        <begin position="96"/>
        <end position="119"/>
    </location>
</feature>
<evidence type="ECO:0000313" key="4">
    <source>
        <dbReference type="Proteomes" id="UP000642070"/>
    </source>
</evidence>
<evidence type="ECO:0000313" key="3">
    <source>
        <dbReference type="EMBL" id="GGM32662.1"/>
    </source>
</evidence>
<reference evidence="3" key="1">
    <citation type="journal article" date="2014" name="Int. J. Syst. Evol. Microbiol.">
        <title>Complete genome sequence of Corynebacterium casei LMG S-19264T (=DSM 44701T), isolated from a smear-ripened cheese.</title>
        <authorList>
            <consortium name="US DOE Joint Genome Institute (JGI-PGF)"/>
            <person name="Walter F."/>
            <person name="Albersmeier A."/>
            <person name="Kalinowski J."/>
            <person name="Ruckert C."/>
        </authorList>
    </citation>
    <scope>NUCLEOTIDE SEQUENCE</scope>
    <source>
        <strain evidence="3">JCM 19831</strain>
    </source>
</reference>
<organism evidence="3 4">
    <name type="scientific">Dactylosporangium sucinum</name>
    <dbReference type="NCBI Taxonomy" id="1424081"/>
    <lineage>
        <taxon>Bacteria</taxon>
        <taxon>Bacillati</taxon>
        <taxon>Actinomycetota</taxon>
        <taxon>Actinomycetes</taxon>
        <taxon>Micromonosporales</taxon>
        <taxon>Micromonosporaceae</taxon>
        <taxon>Dactylosporangium</taxon>
    </lineage>
</organism>
<proteinExistence type="predicted"/>
<feature type="transmembrane region" description="Helical" evidence="2">
    <location>
        <begin position="170"/>
        <end position="196"/>
    </location>
</feature>
<keyword evidence="2" id="KW-0472">Membrane</keyword>
<keyword evidence="4" id="KW-1185">Reference proteome</keyword>
<evidence type="ECO:0000256" key="1">
    <source>
        <dbReference type="SAM" id="MobiDB-lite"/>
    </source>
</evidence>
<protein>
    <submittedName>
        <fullName evidence="3">Uncharacterized protein</fullName>
    </submittedName>
</protein>